<protein>
    <submittedName>
        <fullName evidence="1">Uncharacterized protein</fullName>
    </submittedName>
</protein>
<proteinExistence type="predicted"/>
<sequence length="69" mass="7637">MVPWTLDNTGTGVGKSENVEDIDNEDLQAAFEKWKSKTYALTVPLRVVSLSNSFPPVWLKTLCGVKVVL</sequence>
<dbReference type="Proteomes" id="UP000826656">
    <property type="component" value="Unassembled WGS sequence"/>
</dbReference>
<reference evidence="1 2" key="1">
    <citation type="journal article" date="2021" name="bioRxiv">
        <title>Chromosome-scale and haplotype-resolved genome assembly of a tetraploid potato cultivar.</title>
        <authorList>
            <person name="Sun H."/>
            <person name="Jiao W.-B."/>
            <person name="Krause K."/>
            <person name="Campoy J.A."/>
            <person name="Goel M."/>
            <person name="Folz-Donahue K."/>
            <person name="Kukat C."/>
            <person name="Huettel B."/>
            <person name="Schneeberger K."/>
        </authorList>
    </citation>
    <scope>NUCLEOTIDE SEQUENCE [LARGE SCALE GENOMIC DNA]</scope>
    <source>
        <strain evidence="1">SolTubOtavaFocal</strain>
        <tissue evidence="1">Leaves</tissue>
    </source>
</reference>
<evidence type="ECO:0000313" key="1">
    <source>
        <dbReference type="EMBL" id="KAH0740166.1"/>
    </source>
</evidence>
<keyword evidence="2" id="KW-1185">Reference proteome</keyword>
<gene>
    <name evidence="1" type="ORF">KY290_033209</name>
</gene>
<name>A0ABQ7U024_SOLTU</name>
<comment type="caution">
    <text evidence="1">The sequence shown here is derived from an EMBL/GenBank/DDBJ whole genome shotgun (WGS) entry which is preliminary data.</text>
</comment>
<organism evidence="1 2">
    <name type="scientific">Solanum tuberosum</name>
    <name type="common">Potato</name>
    <dbReference type="NCBI Taxonomy" id="4113"/>
    <lineage>
        <taxon>Eukaryota</taxon>
        <taxon>Viridiplantae</taxon>
        <taxon>Streptophyta</taxon>
        <taxon>Embryophyta</taxon>
        <taxon>Tracheophyta</taxon>
        <taxon>Spermatophyta</taxon>
        <taxon>Magnoliopsida</taxon>
        <taxon>eudicotyledons</taxon>
        <taxon>Gunneridae</taxon>
        <taxon>Pentapetalae</taxon>
        <taxon>asterids</taxon>
        <taxon>lamiids</taxon>
        <taxon>Solanales</taxon>
        <taxon>Solanaceae</taxon>
        <taxon>Solanoideae</taxon>
        <taxon>Solaneae</taxon>
        <taxon>Solanum</taxon>
    </lineage>
</organism>
<evidence type="ECO:0000313" key="2">
    <source>
        <dbReference type="Proteomes" id="UP000826656"/>
    </source>
</evidence>
<dbReference type="EMBL" id="JAIVGD010000026">
    <property type="protein sequence ID" value="KAH0740166.1"/>
    <property type="molecule type" value="Genomic_DNA"/>
</dbReference>
<accession>A0ABQ7U024</accession>